<dbReference type="PANTHER" id="PTHR11525:SF0">
    <property type="entry name" value="FARNESYL PYROPHOSPHATE SYNTHASE"/>
    <property type="match status" value="1"/>
</dbReference>
<dbReference type="SFLD" id="SFLDS00005">
    <property type="entry name" value="Isoprenoid_Synthase_Type_I"/>
    <property type="match status" value="1"/>
</dbReference>
<dbReference type="PANTHER" id="PTHR11525">
    <property type="entry name" value="FARNESYL-PYROPHOSPHATE SYNTHETASE"/>
    <property type="match status" value="1"/>
</dbReference>
<dbReference type="InterPro" id="IPR000092">
    <property type="entry name" value="Polyprenyl_synt"/>
</dbReference>
<dbReference type="STRING" id="478820.A0A196SKC9"/>
<dbReference type="InterPro" id="IPR039702">
    <property type="entry name" value="FPS1-like"/>
</dbReference>
<comment type="similarity">
    <text evidence="5">Belongs to the FPP/GGPP synthase family.</text>
</comment>
<dbReference type="Pfam" id="PF00348">
    <property type="entry name" value="polyprenyl_synt"/>
    <property type="match status" value="1"/>
</dbReference>
<keyword evidence="3" id="KW-0479">Metal-binding</keyword>
<dbReference type="SFLD" id="SFLDG01017">
    <property type="entry name" value="Polyprenyl_Transferase_Like"/>
    <property type="match status" value="1"/>
</dbReference>
<organism evidence="6 7">
    <name type="scientific">Blastocystis sp. subtype 1 (strain ATCC 50177 / NandII)</name>
    <dbReference type="NCBI Taxonomy" id="478820"/>
    <lineage>
        <taxon>Eukaryota</taxon>
        <taxon>Sar</taxon>
        <taxon>Stramenopiles</taxon>
        <taxon>Bigyra</taxon>
        <taxon>Opalozoa</taxon>
        <taxon>Opalinata</taxon>
        <taxon>Blastocystidae</taxon>
        <taxon>Blastocystis</taxon>
    </lineage>
</organism>
<gene>
    <name evidence="6" type="ORF">AV274_1506</name>
</gene>
<name>A0A196SKC9_BLAHN</name>
<evidence type="ECO:0000256" key="1">
    <source>
        <dbReference type="ARBA" id="ARBA00001946"/>
    </source>
</evidence>
<evidence type="ECO:0000313" key="7">
    <source>
        <dbReference type="Proteomes" id="UP000078348"/>
    </source>
</evidence>
<comment type="caution">
    <text evidence="6">The sequence shown here is derived from an EMBL/GenBank/DDBJ whole genome shotgun (WGS) entry which is preliminary data.</text>
</comment>
<evidence type="ECO:0000256" key="5">
    <source>
        <dbReference type="RuleBase" id="RU004466"/>
    </source>
</evidence>
<evidence type="ECO:0000256" key="2">
    <source>
        <dbReference type="ARBA" id="ARBA00022679"/>
    </source>
</evidence>
<keyword evidence="4" id="KW-0460">Magnesium</keyword>
<evidence type="ECO:0000256" key="4">
    <source>
        <dbReference type="ARBA" id="ARBA00022842"/>
    </source>
</evidence>
<evidence type="ECO:0000256" key="3">
    <source>
        <dbReference type="ARBA" id="ARBA00022723"/>
    </source>
</evidence>
<dbReference type="GO" id="GO:0045337">
    <property type="term" value="P:farnesyl diphosphate biosynthetic process"/>
    <property type="evidence" value="ECO:0007669"/>
    <property type="project" value="TreeGrafter"/>
</dbReference>
<comment type="cofactor">
    <cofactor evidence="1">
        <name>Mg(2+)</name>
        <dbReference type="ChEBI" id="CHEBI:18420"/>
    </cofactor>
</comment>
<dbReference type="PROSITE" id="PS00444">
    <property type="entry name" value="POLYPRENYL_SYNTHASE_2"/>
    <property type="match status" value="1"/>
</dbReference>
<sequence>MIPMENDFSASALERIRTEFLQSFPSLLDRIERILTNDFSIPEELRANVLEMVRYNVLGGKMIRGLFSVYSAYAMSREWNDKMKEQCFLQGWCAELLQAAFLIADDIMDEAEMRRGKTAWYRVKKVGMMSINDTFILQSLIPKLLKEVIDSPTVYCNVVRVFEDIKLRTEVGQMLDLSTVAVDTHSLNYKYFTDDYYREIIVNKTAYYTVFLPVYLGLVLAQCDSSLLRSELLQEWCVLLGCYFQVRDDYLDVFADASVLKKEGTDIQEGKCSWVVLTVLTMGSEEDRAAIHQHYGKKEKEDVRVVKEVFSKYDVKSRFLRYEEDALQRIRVILSSFPEKRFVPFMQFFTETLFGRV</sequence>
<dbReference type="Gene3D" id="1.10.600.10">
    <property type="entry name" value="Farnesyl Diphosphate Synthase"/>
    <property type="match status" value="1"/>
</dbReference>
<dbReference type="GO" id="GO:0046872">
    <property type="term" value="F:metal ion binding"/>
    <property type="evidence" value="ECO:0007669"/>
    <property type="project" value="UniProtKB-KW"/>
</dbReference>
<accession>A0A196SKC9</accession>
<dbReference type="OrthoDB" id="10257492at2759"/>
<dbReference type="EMBL" id="LXWW01000063">
    <property type="protein sequence ID" value="OAO16751.1"/>
    <property type="molecule type" value="Genomic_DNA"/>
</dbReference>
<keyword evidence="2 5" id="KW-0808">Transferase</keyword>
<dbReference type="AlphaFoldDB" id="A0A196SKC9"/>
<dbReference type="GO" id="GO:0005737">
    <property type="term" value="C:cytoplasm"/>
    <property type="evidence" value="ECO:0007669"/>
    <property type="project" value="TreeGrafter"/>
</dbReference>
<dbReference type="PROSITE" id="PS00723">
    <property type="entry name" value="POLYPRENYL_SYNTHASE_1"/>
    <property type="match status" value="1"/>
</dbReference>
<dbReference type="SUPFAM" id="SSF48576">
    <property type="entry name" value="Terpenoid synthases"/>
    <property type="match status" value="1"/>
</dbReference>
<dbReference type="GO" id="GO:0004337">
    <property type="term" value="F:(2E,6E)-farnesyl diphosphate synthase activity"/>
    <property type="evidence" value="ECO:0007669"/>
    <property type="project" value="TreeGrafter"/>
</dbReference>
<keyword evidence="7" id="KW-1185">Reference proteome</keyword>
<dbReference type="GO" id="GO:0004161">
    <property type="term" value="F:dimethylallyltranstransferase activity"/>
    <property type="evidence" value="ECO:0007669"/>
    <property type="project" value="TreeGrafter"/>
</dbReference>
<dbReference type="Proteomes" id="UP000078348">
    <property type="component" value="Unassembled WGS sequence"/>
</dbReference>
<proteinExistence type="inferred from homology"/>
<dbReference type="CDD" id="cd00685">
    <property type="entry name" value="Trans_IPPS_HT"/>
    <property type="match status" value="1"/>
</dbReference>
<reference evidence="6 7" key="1">
    <citation type="submission" date="2016-05" db="EMBL/GenBank/DDBJ databases">
        <title>Nuclear genome of Blastocystis sp. subtype 1 NandII.</title>
        <authorList>
            <person name="Gentekaki E."/>
            <person name="Curtis B."/>
            <person name="Stairs C."/>
            <person name="Eme L."/>
            <person name="Herman E."/>
            <person name="Klimes V."/>
            <person name="Arias M.C."/>
            <person name="Elias M."/>
            <person name="Hilliou F."/>
            <person name="Klute M."/>
            <person name="Malik S.-B."/>
            <person name="Pightling A."/>
            <person name="Rachubinski R."/>
            <person name="Salas D."/>
            <person name="Schlacht A."/>
            <person name="Suga H."/>
            <person name="Archibald J."/>
            <person name="Ball S.G."/>
            <person name="Clark G."/>
            <person name="Dacks J."/>
            <person name="Van Der Giezen M."/>
            <person name="Tsaousis A."/>
            <person name="Roger A."/>
        </authorList>
    </citation>
    <scope>NUCLEOTIDE SEQUENCE [LARGE SCALE GENOMIC DNA]</scope>
    <source>
        <strain evidence="7">ATCC 50177 / NandII</strain>
    </source>
</reference>
<dbReference type="InterPro" id="IPR033749">
    <property type="entry name" value="Polyprenyl_synt_CS"/>
</dbReference>
<evidence type="ECO:0000313" key="6">
    <source>
        <dbReference type="EMBL" id="OAO16751.1"/>
    </source>
</evidence>
<protein>
    <submittedName>
        <fullName evidence="6">Farnesyl pyrophosphate synthetase</fullName>
    </submittedName>
</protein>
<dbReference type="InterPro" id="IPR008949">
    <property type="entry name" value="Isoprenoid_synthase_dom_sf"/>
</dbReference>